<dbReference type="RefSeq" id="WP_111432974.1">
    <property type="nucleotide sequence ID" value="NZ_JACIGG010000005.1"/>
</dbReference>
<dbReference type="OrthoDB" id="8115457at2"/>
<feature type="region of interest" description="Disordered" evidence="1">
    <location>
        <begin position="80"/>
        <end position="113"/>
    </location>
</feature>
<sequence>MISKALKTNPLFRLLFANGLAGIAAAAILTAGLLITDVGGLGHLIANSSSPVLPVALLFASLSITLASVAMGVAVMRLPTDDGPDSGHRKRLPPLFPQKTPQRAYATVRPRRR</sequence>
<keyword evidence="2" id="KW-0472">Membrane</keyword>
<proteinExistence type="predicted"/>
<evidence type="ECO:0000313" key="4">
    <source>
        <dbReference type="Proteomes" id="UP000249299"/>
    </source>
</evidence>
<protein>
    <submittedName>
        <fullName evidence="3">Uncharacterized protein</fullName>
    </submittedName>
</protein>
<name>A0A327K175_9HYPH</name>
<dbReference type="AlphaFoldDB" id="A0A327K175"/>
<gene>
    <name evidence="3" type="ORF">CH339_03895</name>
</gene>
<organism evidence="3 4">
    <name type="scientific">Rhodobium orientis</name>
    <dbReference type="NCBI Taxonomy" id="34017"/>
    <lineage>
        <taxon>Bacteria</taxon>
        <taxon>Pseudomonadati</taxon>
        <taxon>Pseudomonadota</taxon>
        <taxon>Alphaproteobacteria</taxon>
        <taxon>Hyphomicrobiales</taxon>
        <taxon>Rhodobiaceae</taxon>
        <taxon>Rhodobium</taxon>
    </lineage>
</organism>
<feature type="transmembrane region" description="Helical" evidence="2">
    <location>
        <begin position="12"/>
        <end position="35"/>
    </location>
</feature>
<evidence type="ECO:0000256" key="2">
    <source>
        <dbReference type="SAM" id="Phobius"/>
    </source>
</evidence>
<accession>A0A327K175</accession>
<dbReference type="Proteomes" id="UP000249299">
    <property type="component" value="Unassembled WGS sequence"/>
</dbReference>
<evidence type="ECO:0000313" key="3">
    <source>
        <dbReference type="EMBL" id="RAI29118.1"/>
    </source>
</evidence>
<comment type="caution">
    <text evidence="3">The sequence shown here is derived from an EMBL/GenBank/DDBJ whole genome shotgun (WGS) entry which is preliminary data.</text>
</comment>
<evidence type="ECO:0000256" key="1">
    <source>
        <dbReference type="SAM" id="MobiDB-lite"/>
    </source>
</evidence>
<dbReference type="EMBL" id="NPEV01000005">
    <property type="protein sequence ID" value="RAI29118.1"/>
    <property type="molecule type" value="Genomic_DNA"/>
</dbReference>
<keyword evidence="4" id="KW-1185">Reference proteome</keyword>
<keyword evidence="2" id="KW-0812">Transmembrane</keyword>
<keyword evidence="2" id="KW-1133">Transmembrane helix</keyword>
<feature type="transmembrane region" description="Helical" evidence="2">
    <location>
        <begin position="55"/>
        <end position="76"/>
    </location>
</feature>
<reference evidence="3 4" key="1">
    <citation type="submission" date="2017-07" db="EMBL/GenBank/DDBJ databases">
        <title>Draft Genome Sequences of Select Purple Nonsulfur Bacteria.</title>
        <authorList>
            <person name="Lasarre B."/>
            <person name="Mckinlay J.B."/>
        </authorList>
    </citation>
    <scope>NUCLEOTIDE SEQUENCE [LARGE SCALE GENOMIC DNA]</scope>
    <source>
        <strain evidence="3 4">DSM 11290</strain>
    </source>
</reference>